<reference evidence="3" key="1">
    <citation type="submission" date="2025-08" db="UniProtKB">
        <authorList>
            <consortium name="RefSeq"/>
        </authorList>
    </citation>
    <scope>IDENTIFICATION</scope>
    <source>
        <tissue evidence="3">Liver</tissue>
    </source>
</reference>
<keyword evidence="2" id="KW-1185">Reference proteome</keyword>
<dbReference type="RefSeq" id="XP_030877256.1">
    <property type="nucleotide sequence ID" value="XM_031021396.1"/>
</dbReference>
<dbReference type="AlphaFoldDB" id="A0A7F8Q9L3"/>
<sequence length="1029" mass="110140">MEEKVSKRSLEAAGKAGLAAAGPGLLPRKPPGLATGPTGAYGKAMSPPPSPRASPVAALKAKVIQKLEDVSKAPTYAYPATPSSHPSSPPPASPPPTAGITRKEEAPENVVEKKDLELEKEAPSPFQALFSDIPPRYPFQALPPHYGRPYPFLLQPTAAADADGLAPDVPLPADGPERLALSPEDKPIRLSPSKIPEPLREGPDQEPLAEREVKAEVEDMDEGPTELPSLESPLTLPPTEALAAPSPAAGCGGGLLEAQALSAGGQGAVEPPGGPDFAEGAEARVDSPGRTEPCTAAPDLGARLTPETLVEAKEEPVEVPVDMPMAVPVVEAVPEEGLAQAAPSEPRAGLELADCDVAAGEGECLSLEAREAATVPSGPCFLEEEGSDQFPPGLEDPLAGMNALAAAAELPQARPLPSPGTGAQALEKLEAAQSLVLEQSFLHGITLLSEIAELELEKRSQEVGGAERGLAVRPSLESLLAASSHMLKEVLDSPFVDPLKNLRLPRELNPNKKYSWMQKKEERLYAMKSSLESMDAMELDFRMRLAEVQRRYKEKQRELVKLQRRRDSEDRREEPHRSLARRGPGRPRKRTHALSALSPPRKRGKSRNSSGKLSSKPLLTSEEYELGAGMRKRHKGPEEEHDALVGTGKARGRNQPWDEHEASSDFMSQLKIKKKKMASDQEQLASKLDKALSLTKQDKLKSPFKFSDSSGGKSKASGGCGRYLTPYDSLLGKDRKALAKGLSLSLKASREGKHKRAAKARKMEVGFKARGQPKSAHSPFASEVSSYSYNTDSEEDEEFLKDEWSAQGPSGSKLTSSILCGMVAKNGKPAGGPKLSKRGLAAARTLKPKPAAGRKQPFCLLLQEVEARSSFSDSSEDSFDQDESSEEEDEEDELEEEEDEAAGGYRLGARERALSPGLEESGLGLLARFAASALPSPTVGPSLSVVQLEAKQKARKKEERQNLMGKYRQVECRGTAAPSCRPETGLEKGRSRAGGHWNHASWANPILSRVVLVMGAWPAPGGGSRSCVG</sequence>
<name>A0A7F8Q9L3_LEPWE</name>
<dbReference type="OrthoDB" id="6426227at2759"/>
<feature type="compositionally biased region" description="Basic and acidic residues" evidence="1">
    <location>
        <begin position="197"/>
        <end position="217"/>
    </location>
</feature>
<feature type="compositionally biased region" description="Low complexity" evidence="1">
    <location>
        <begin position="225"/>
        <end position="248"/>
    </location>
</feature>
<feature type="region of interest" description="Disordered" evidence="1">
    <location>
        <begin position="74"/>
        <end position="120"/>
    </location>
</feature>
<evidence type="ECO:0000256" key="1">
    <source>
        <dbReference type="SAM" id="MobiDB-lite"/>
    </source>
</evidence>
<dbReference type="Proteomes" id="UP000245341">
    <property type="component" value="Unplaced"/>
</dbReference>
<feature type="region of interest" description="Disordered" evidence="1">
    <location>
        <begin position="161"/>
        <end position="248"/>
    </location>
</feature>
<evidence type="ECO:0000313" key="2">
    <source>
        <dbReference type="Proteomes" id="UP000245341"/>
    </source>
</evidence>
<feature type="region of interest" description="Disordered" evidence="1">
    <location>
        <begin position="558"/>
        <end position="665"/>
    </location>
</feature>
<feature type="compositionally biased region" description="Low complexity" evidence="1">
    <location>
        <begin position="12"/>
        <end position="34"/>
    </location>
</feature>
<dbReference type="KEGG" id="lww:102729312"/>
<feature type="region of interest" description="Disordered" evidence="1">
    <location>
        <begin position="868"/>
        <end position="907"/>
    </location>
</feature>
<evidence type="ECO:0000313" key="3">
    <source>
        <dbReference type="RefSeq" id="XP_030877256.1"/>
    </source>
</evidence>
<feature type="compositionally biased region" description="Basic and acidic residues" evidence="1">
    <location>
        <begin position="558"/>
        <end position="577"/>
    </location>
</feature>
<feature type="region of interest" description="Disordered" evidence="1">
    <location>
        <begin position="263"/>
        <end position="305"/>
    </location>
</feature>
<accession>A0A7F8Q9L3</accession>
<dbReference type="InterPro" id="IPR052429">
    <property type="entry name" value="BAH_domain_protein"/>
</dbReference>
<dbReference type="PANTHER" id="PTHR12505:SF21">
    <property type="entry name" value="TRINUCLEOTIDE REPEAT-CONTAINING GENE 18 PROTEIN"/>
    <property type="match status" value="1"/>
</dbReference>
<gene>
    <name evidence="3" type="primary">LOC102729312</name>
</gene>
<feature type="compositionally biased region" description="Polar residues" evidence="1">
    <location>
        <begin position="807"/>
        <end position="818"/>
    </location>
</feature>
<feature type="compositionally biased region" description="Pro residues" evidence="1">
    <location>
        <begin position="87"/>
        <end position="97"/>
    </location>
</feature>
<protein>
    <submittedName>
        <fullName evidence="3">Trinucleotide repeat-containing gene 18 protein isoform X1</fullName>
    </submittedName>
</protein>
<feature type="compositionally biased region" description="Acidic residues" evidence="1">
    <location>
        <begin position="874"/>
        <end position="901"/>
    </location>
</feature>
<feature type="compositionally biased region" description="Basic and acidic residues" evidence="1">
    <location>
        <begin position="101"/>
        <end position="120"/>
    </location>
</feature>
<feature type="region of interest" description="Disordered" evidence="1">
    <location>
        <begin position="1"/>
        <end position="60"/>
    </location>
</feature>
<feature type="compositionally biased region" description="Basic and acidic residues" evidence="1">
    <location>
        <begin position="1"/>
        <end position="10"/>
    </location>
</feature>
<dbReference type="PANTHER" id="PTHR12505">
    <property type="entry name" value="PHD FINGER TRANSCRIPTION FACTOR"/>
    <property type="match status" value="1"/>
</dbReference>
<dbReference type="GeneID" id="102729312"/>
<feature type="region of interest" description="Disordered" evidence="1">
    <location>
        <begin position="748"/>
        <end position="852"/>
    </location>
</feature>
<feature type="compositionally biased region" description="Basic residues" evidence="1">
    <location>
        <begin position="578"/>
        <end position="592"/>
    </location>
</feature>
<proteinExistence type="predicted"/>
<organism evidence="2 3">
    <name type="scientific">Leptonychotes weddellii</name>
    <name type="common">Weddell seal</name>
    <name type="synonym">Otaria weddellii</name>
    <dbReference type="NCBI Taxonomy" id="9713"/>
    <lineage>
        <taxon>Eukaryota</taxon>
        <taxon>Metazoa</taxon>
        <taxon>Chordata</taxon>
        <taxon>Craniata</taxon>
        <taxon>Vertebrata</taxon>
        <taxon>Euteleostomi</taxon>
        <taxon>Mammalia</taxon>
        <taxon>Eutheria</taxon>
        <taxon>Laurasiatheria</taxon>
        <taxon>Carnivora</taxon>
        <taxon>Caniformia</taxon>
        <taxon>Pinnipedia</taxon>
        <taxon>Phocidae</taxon>
        <taxon>Monachinae</taxon>
        <taxon>Lobodontini</taxon>
        <taxon>Leptonychotes</taxon>
    </lineage>
</organism>